<dbReference type="PROSITE" id="PS00678">
    <property type="entry name" value="WD_REPEATS_1"/>
    <property type="match status" value="1"/>
</dbReference>
<proteinExistence type="inferred from homology"/>
<keyword evidence="9" id="KW-1185">Reference proteome</keyword>
<dbReference type="PANTHER" id="PTHR22842">
    <property type="entry name" value="WD40 REPEAT PROTEIN"/>
    <property type="match status" value="1"/>
</dbReference>
<comment type="caution">
    <text evidence="8">The sequence shown here is derived from an EMBL/GenBank/DDBJ whole genome shotgun (WGS) entry which is preliminary data.</text>
</comment>
<keyword evidence="4" id="KW-0677">Repeat</keyword>
<keyword evidence="2" id="KW-0963">Cytoplasm</keyword>
<dbReference type="SMART" id="SM00320">
    <property type="entry name" value="WD40"/>
    <property type="match status" value="4"/>
</dbReference>
<accession>A0AAD4EX34</accession>
<dbReference type="EMBL" id="JAHCVI010000002">
    <property type="protein sequence ID" value="KAG7288894.1"/>
    <property type="molecule type" value="Genomic_DNA"/>
</dbReference>
<keyword evidence="3 6" id="KW-0853">WD repeat</keyword>
<dbReference type="Gene3D" id="2.130.10.10">
    <property type="entry name" value="YVTN repeat-like/Quinoprotein amine dehydrogenase"/>
    <property type="match status" value="1"/>
</dbReference>
<sequence length="268" mass="29016">MSQRTARFPTRPVAQLLGSSGPVHAVTYSASPGTYILTGSSDRSIRLYNPSSHHRSPIPTGKLIKPTPPRLRGALPRHLRLQRDLLLGRRRPRRPPLGRGHGPDAAALRLRLDRPLPRGRVNAVCFAGADDALVVSGGLDCSVRVWDVRSNAARPVQVLGEARDAVTCLAVADGEIVAGSVDGRVRAYDVRMGRCVVDTFPGSVTSVALARDGRTMLVGSLDSKVRLMDRRDGVCLRAFGEAGWRNEELRVQSVFGGGERFFPPSMVT</sequence>
<comment type="subcellular location">
    <subcellularLocation>
        <location evidence="1">Cytoplasm</location>
    </subcellularLocation>
</comment>
<dbReference type="Proteomes" id="UP001197093">
    <property type="component" value="Unassembled WGS sequence"/>
</dbReference>
<evidence type="ECO:0000256" key="6">
    <source>
        <dbReference type="PROSITE-ProRule" id="PRU00221"/>
    </source>
</evidence>
<evidence type="ECO:0000256" key="7">
    <source>
        <dbReference type="SAM" id="MobiDB-lite"/>
    </source>
</evidence>
<reference evidence="8" key="1">
    <citation type="submission" date="2023-02" db="EMBL/GenBank/DDBJ databases">
        <authorList>
            <person name="Palmer J.M."/>
        </authorList>
    </citation>
    <scope>NUCLEOTIDE SEQUENCE</scope>
    <source>
        <strain evidence="8">FW57</strain>
    </source>
</reference>
<dbReference type="InterPro" id="IPR001680">
    <property type="entry name" value="WD40_rpt"/>
</dbReference>
<evidence type="ECO:0000256" key="1">
    <source>
        <dbReference type="ARBA" id="ARBA00004496"/>
    </source>
</evidence>
<dbReference type="AlphaFoldDB" id="A0AAD4EX34"/>
<protein>
    <submittedName>
        <fullName evidence="8">Uncharacterized protein</fullName>
    </submittedName>
</protein>
<feature type="repeat" description="WD" evidence="6">
    <location>
        <begin position="16"/>
        <end position="49"/>
    </location>
</feature>
<feature type="region of interest" description="Disordered" evidence="7">
    <location>
        <begin position="85"/>
        <end position="106"/>
    </location>
</feature>
<dbReference type="GO" id="GO:0071013">
    <property type="term" value="C:catalytic step 2 spliceosome"/>
    <property type="evidence" value="ECO:0007669"/>
    <property type="project" value="TreeGrafter"/>
</dbReference>
<dbReference type="GO" id="GO:0005737">
    <property type="term" value="C:cytoplasm"/>
    <property type="evidence" value="ECO:0007669"/>
    <property type="project" value="UniProtKB-SubCell"/>
</dbReference>
<evidence type="ECO:0000256" key="5">
    <source>
        <dbReference type="ARBA" id="ARBA00038145"/>
    </source>
</evidence>
<dbReference type="PROSITE" id="PS50082">
    <property type="entry name" value="WD_REPEATS_2"/>
    <property type="match status" value="2"/>
</dbReference>
<dbReference type="InterPro" id="IPR051980">
    <property type="entry name" value="WD_repeat_MORG1"/>
</dbReference>
<feature type="repeat" description="WD" evidence="6">
    <location>
        <begin position="130"/>
        <end position="156"/>
    </location>
</feature>
<dbReference type="InterPro" id="IPR015943">
    <property type="entry name" value="WD40/YVTN_repeat-like_dom_sf"/>
</dbReference>
<name>A0AAD4EX34_9PEZI</name>
<dbReference type="InterPro" id="IPR036322">
    <property type="entry name" value="WD40_repeat_dom_sf"/>
</dbReference>
<dbReference type="SUPFAM" id="SSF50978">
    <property type="entry name" value="WD40 repeat-like"/>
    <property type="match status" value="1"/>
</dbReference>
<comment type="similarity">
    <text evidence="5">Belongs to the WD repeat MORG1 family.</text>
</comment>
<dbReference type="PANTHER" id="PTHR22842:SF3">
    <property type="entry name" value="WD REPEAT DOMAIN-CONTAINING PROTEIN 83"/>
    <property type="match status" value="1"/>
</dbReference>
<organism evidence="8 9">
    <name type="scientific">Staphylotrichum longicolle</name>
    <dbReference type="NCBI Taxonomy" id="669026"/>
    <lineage>
        <taxon>Eukaryota</taxon>
        <taxon>Fungi</taxon>
        <taxon>Dikarya</taxon>
        <taxon>Ascomycota</taxon>
        <taxon>Pezizomycotina</taxon>
        <taxon>Sordariomycetes</taxon>
        <taxon>Sordariomycetidae</taxon>
        <taxon>Sordariales</taxon>
        <taxon>Chaetomiaceae</taxon>
        <taxon>Staphylotrichum</taxon>
    </lineage>
</organism>
<evidence type="ECO:0000313" key="9">
    <source>
        <dbReference type="Proteomes" id="UP001197093"/>
    </source>
</evidence>
<dbReference type="Pfam" id="PF00400">
    <property type="entry name" value="WD40"/>
    <property type="match status" value="3"/>
</dbReference>
<dbReference type="InterPro" id="IPR019775">
    <property type="entry name" value="WD40_repeat_CS"/>
</dbReference>
<evidence type="ECO:0000313" key="8">
    <source>
        <dbReference type="EMBL" id="KAG7288894.1"/>
    </source>
</evidence>
<evidence type="ECO:0000256" key="4">
    <source>
        <dbReference type="ARBA" id="ARBA00022737"/>
    </source>
</evidence>
<gene>
    <name evidence="8" type="ORF">NEMBOFW57_005254</name>
</gene>
<evidence type="ECO:0000256" key="2">
    <source>
        <dbReference type="ARBA" id="ARBA00022490"/>
    </source>
</evidence>
<evidence type="ECO:0000256" key="3">
    <source>
        <dbReference type="ARBA" id="ARBA00022574"/>
    </source>
</evidence>
<feature type="region of interest" description="Disordered" evidence="7">
    <location>
        <begin position="50"/>
        <end position="72"/>
    </location>
</feature>
<dbReference type="GO" id="GO:0000398">
    <property type="term" value="P:mRNA splicing, via spliceosome"/>
    <property type="evidence" value="ECO:0007669"/>
    <property type="project" value="TreeGrafter"/>
</dbReference>